<dbReference type="PIRSF" id="PIRSF002465">
    <property type="entry name" value="Phsphlp_syn_PlsX"/>
    <property type="match status" value="1"/>
</dbReference>
<evidence type="ECO:0000256" key="3">
    <source>
        <dbReference type="ARBA" id="ARBA00022516"/>
    </source>
</evidence>
<dbReference type="PANTHER" id="PTHR30100">
    <property type="entry name" value="FATTY ACID/PHOSPHOLIPID SYNTHESIS PROTEIN PLSX"/>
    <property type="match status" value="1"/>
</dbReference>
<evidence type="ECO:0000256" key="10">
    <source>
        <dbReference type="HAMAP-Rule" id="MF_00019"/>
    </source>
</evidence>
<evidence type="ECO:0000256" key="8">
    <source>
        <dbReference type="ARBA" id="ARBA00024069"/>
    </source>
</evidence>
<keyword evidence="3 10" id="KW-0444">Lipid biosynthesis</keyword>
<dbReference type="UniPathway" id="UPA00085"/>
<accession>E4KNW9</accession>
<dbReference type="eggNOG" id="COG0416">
    <property type="taxonomic scope" value="Bacteria"/>
</dbReference>
<evidence type="ECO:0000256" key="4">
    <source>
        <dbReference type="ARBA" id="ARBA00022679"/>
    </source>
</evidence>
<dbReference type="Proteomes" id="UP000005990">
    <property type="component" value="Unassembled WGS sequence"/>
</dbReference>
<reference evidence="11 12" key="1">
    <citation type="submission" date="2010-10" db="EMBL/GenBank/DDBJ databases">
        <authorList>
            <person name="Durkin A.S."/>
            <person name="Madupu R."/>
            <person name="Torralba M."/>
            <person name="Gillis M."/>
            <person name="Methe B."/>
            <person name="Sutton G."/>
            <person name="Nelson K.E."/>
        </authorList>
    </citation>
    <scope>NUCLEOTIDE SEQUENCE [LARGE SCALE GENOMIC DNA]</scope>
    <source>
        <strain evidence="11 12">ACS-139-V-Col8</strain>
    </source>
</reference>
<dbReference type="GO" id="GO:0008654">
    <property type="term" value="P:phospholipid biosynthetic process"/>
    <property type="evidence" value="ECO:0007669"/>
    <property type="project" value="UniProtKB-KW"/>
</dbReference>
<dbReference type="OrthoDB" id="9806408at2"/>
<keyword evidence="5 10" id="KW-0443">Lipid metabolism</keyword>
<keyword evidence="7 10" id="KW-1208">Phospholipid metabolism</keyword>
<evidence type="ECO:0000256" key="9">
    <source>
        <dbReference type="ARBA" id="ARBA00046608"/>
    </source>
</evidence>
<comment type="subunit">
    <text evidence="9 10">Homodimer. Probably interacts with PlsY.</text>
</comment>
<evidence type="ECO:0000256" key="7">
    <source>
        <dbReference type="ARBA" id="ARBA00023264"/>
    </source>
</evidence>
<comment type="similarity">
    <text evidence="10">Belongs to the PlsX family.</text>
</comment>
<protein>
    <recommendedName>
        <fullName evidence="8 10">Phosphate acyltransferase</fullName>
        <ecNumber evidence="8 10">2.3.1.274</ecNumber>
    </recommendedName>
    <alternativeName>
        <fullName evidence="10">Acyl-ACP phosphotransacylase</fullName>
    </alternativeName>
    <alternativeName>
        <fullName evidence="10">Acyl-[acyl-carrier-protein]--phosphate acyltransferase</fullName>
    </alternativeName>
    <alternativeName>
        <fullName evidence="10">Phosphate-acyl-ACP acyltransferase</fullName>
    </alternativeName>
</protein>
<gene>
    <name evidence="10 11" type="primary">plsX</name>
    <name evidence="11" type="ORF">HMPREF9257_1251</name>
</gene>
<organism evidence="11 12">
    <name type="scientific">Eremococcus coleocola ACS-139-V-Col8</name>
    <dbReference type="NCBI Taxonomy" id="908337"/>
    <lineage>
        <taxon>Bacteria</taxon>
        <taxon>Bacillati</taxon>
        <taxon>Bacillota</taxon>
        <taxon>Bacilli</taxon>
        <taxon>Lactobacillales</taxon>
        <taxon>Aerococcaceae</taxon>
        <taxon>Eremococcus</taxon>
    </lineage>
</organism>
<evidence type="ECO:0000256" key="5">
    <source>
        <dbReference type="ARBA" id="ARBA00023098"/>
    </source>
</evidence>
<dbReference type="EC" id="2.3.1.274" evidence="8 10"/>
<name>E4KNW9_9LACT</name>
<evidence type="ECO:0000256" key="2">
    <source>
        <dbReference type="ARBA" id="ARBA00022490"/>
    </source>
</evidence>
<comment type="catalytic activity">
    <reaction evidence="1 10">
        <text>a fatty acyl-[ACP] + phosphate = an acyl phosphate + holo-[ACP]</text>
        <dbReference type="Rhea" id="RHEA:42292"/>
        <dbReference type="Rhea" id="RHEA-COMP:9685"/>
        <dbReference type="Rhea" id="RHEA-COMP:14125"/>
        <dbReference type="ChEBI" id="CHEBI:43474"/>
        <dbReference type="ChEBI" id="CHEBI:59918"/>
        <dbReference type="ChEBI" id="CHEBI:64479"/>
        <dbReference type="ChEBI" id="CHEBI:138651"/>
        <dbReference type="EC" id="2.3.1.274"/>
    </reaction>
</comment>
<evidence type="ECO:0000256" key="6">
    <source>
        <dbReference type="ARBA" id="ARBA00023209"/>
    </source>
</evidence>
<evidence type="ECO:0000313" key="12">
    <source>
        <dbReference type="Proteomes" id="UP000005990"/>
    </source>
</evidence>
<dbReference type="Gene3D" id="3.40.718.10">
    <property type="entry name" value="Isopropylmalate Dehydrogenase"/>
    <property type="match status" value="1"/>
</dbReference>
<sequence>MYKIAIDAMGGDNAPKAIVDGCLQALANFDDIFLELFGDQGSLESLISNHERISIHHSPDVVTGEDEPVRAVRRKKESSMVMAAQSVKDGVNQAIVSAGNTGALLASGLLVIGRLKNIDRPGLMPIVPSLSSEHPQFILMDAGANAECKPINLHQFAILASYYSKRVLGIESPRVGLINNGTEAGKGSSLTKEVFELLASEESINFIGNIEAKDLLTGIVDVAVTDGFTGNAVLKTLEGTAKEFAKFLSRTLKSGNLQTKLGGLMIKSALKESMGQLDDTKQGGAVLLGIKHPLIKAHGSSNAEAFYNAIRQARLVLESGAIETMAHHFE</sequence>
<proteinExistence type="inferred from homology"/>
<dbReference type="STRING" id="908337.HMPREF9257_1251"/>
<comment type="pathway">
    <text evidence="10">Lipid metabolism; phospholipid metabolism.</text>
</comment>
<comment type="caution">
    <text evidence="11">The sequence shown here is derived from an EMBL/GenBank/DDBJ whole genome shotgun (WGS) entry which is preliminary data.</text>
</comment>
<keyword evidence="12" id="KW-1185">Reference proteome</keyword>
<dbReference type="NCBIfam" id="TIGR00182">
    <property type="entry name" value="plsX"/>
    <property type="match status" value="1"/>
</dbReference>
<dbReference type="PANTHER" id="PTHR30100:SF1">
    <property type="entry name" value="PHOSPHATE ACYLTRANSFERASE"/>
    <property type="match status" value="1"/>
</dbReference>
<dbReference type="GO" id="GO:0006633">
    <property type="term" value="P:fatty acid biosynthetic process"/>
    <property type="evidence" value="ECO:0007669"/>
    <property type="project" value="UniProtKB-UniRule"/>
</dbReference>
<evidence type="ECO:0000313" key="11">
    <source>
        <dbReference type="EMBL" id="EFR31117.1"/>
    </source>
</evidence>
<dbReference type="SUPFAM" id="SSF53659">
    <property type="entry name" value="Isocitrate/Isopropylmalate dehydrogenase-like"/>
    <property type="match status" value="1"/>
</dbReference>
<keyword evidence="4 10" id="KW-0808">Transferase</keyword>
<dbReference type="HAMAP" id="MF_00019">
    <property type="entry name" value="PlsX"/>
    <property type="match status" value="1"/>
</dbReference>
<dbReference type="AlphaFoldDB" id="E4KNW9"/>
<evidence type="ECO:0000256" key="1">
    <source>
        <dbReference type="ARBA" id="ARBA00001232"/>
    </source>
</evidence>
<comment type="function">
    <text evidence="10">Catalyzes the reversible formation of acyl-phosphate (acyl-PO(4)) from acyl-[acyl-carrier-protein] (acyl-ACP). This enzyme utilizes acyl-ACP as fatty acyl donor, but not acyl-CoA.</text>
</comment>
<dbReference type="InterPro" id="IPR012281">
    <property type="entry name" value="Phospholipid_synth_PlsX-like"/>
</dbReference>
<dbReference type="RefSeq" id="WP_006418320.1">
    <property type="nucleotide sequence ID" value="NZ_AENN01000015.1"/>
</dbReference>
<keyword evidence="6 10" id="KW-0594">Phospholipid biosynthesis</keyword>
<dbReference type="GO" id="GO:0005737">
    <property type="term" value="C:cytoplasm"/>
    <property type="evidence" value="ECO:0007669"/>
    <property type="project" value="UniProtKB-SubCell"/>
</dbReference>
<keyword evidence="2 10" id="KW-0963">Cytoplasm</keyword>
<dbReference type="EMBL" id="AENN01000015">
    <property type="protein sequence ID" value="EFR31117.1"/>
    <property type="molecule type" value="Genomic_DNA"/>
</dbReference>
<dbReference type="GO" id="GO:0043811">
    <property type="term" value="F:phosphate:acyl-[acyl carrier protein] acyltransferase activity"/>
    <property type="evidence" value="ECO:0007669"/>
    <property type="project" value="UniProtKB-UniRule"/>
</dbReference>
<comment type="subcellular location">
    <subcellularLocation>
        <location evidence="10">Cytoplasm</location>
    </subcellularLocation>
    <text evidence="10">Associated with the membrane possibly through PlsY.</text>
</comment>
<dbReference type="Pfam" id="PF02504">
    <property type="entry name" value="FA_synthesis"/>
    <property type="match status" value="1"/>
</dbReference>
<dbReference type="InterPro" id="IPR003664">
    <property type="entry name" value="FA_synthesis"/>
</dbReference>